<organism evidence="1 2">
    <name type="scientific">Drosophila yakuba</name>
    <name type="common">Fruit fly</name>
    <dbReference type="NCBI Taxonomy" id="7245"/>
    <lineage>
        <taxon>Eukaryota</taxon>
        <taxon>Metazoa</taxon>
        <taxon>Ecdysozoa</taxon>
        <taxon>Arthropoda</taxon>
        <taxon>Hexapoda</taxon>
        <taxon>Insecta</taxon>
        <taxon>Pterygota</taxon>
        <taxon>Neoptera</taxon>
        <taxon>Endopterygota</taxon>
        <taxon>Diptera</taxon>
        <taxon>Brachycera</taxon>
        <taxon>Muscomorpha</taxon>
        <taxon>Ephydroidea</taxon>
        <taxon>Drosophilidae</taxon>
        <taxon>Drosophila</taxon>
        <taxon>Sophophora</taxon>
    </lineage>
</organism>
<dbReference type="KEGG" id="dya:Dyak_GE28581"/>
<dbReference type="AlphaFoldDB" id="A0A0R1DVT8"/>
<reference evidence="1 2" key="1">
    <citation type="journal article" date="2007" name="Nature">
        <title>Evolution of genes and genomes on the Drosophila phylogeny.</title>
        <authorList>
            <consortium name="Drosophila 12 Genomes Consortium"/>
            <person name="Clark A.G."/>
            <person name="Eisen M.B."/>
            <person name="Smith D.R."/>
            <person name="Bergman C.M."/>
            <person name="Oliver B."/>
            <person name="Markow T.A."/>
            <person name="Kaufman T.C."/>
            <person name="Kellis M."/>
            <person name="Gelbart W."/>
            <person name="Iyer V.N."/>
            <person name="Pollard D.A."/>
            <person name="Sackton T.B."/>
            <person name="Larracuente A.M."/>
            <person name="Singh N.D."/>
            <person name="Abad J.P."/>
            <person name="Abt D.N."/>
            <person name="Adryan B."/>
            <person name="Aguade M."/>
            <person name="Akashi H."/>
            <person name="Anderson W.W."/>
            <person name="Aquadro C.F."/>
            <person name="Ardell D.H."/>
            <person name="Arguello R."/>
            <person name="Artieri C.G."/>
            <person name="Barbash D.A."/>
            <person name="Barker D."/>
            <person name="Barsanti P."/>
            <person name="Batterham P."/>
            <person name="Batzoglou S."/>
            <person name="Begun D."/>
            <person name="Bhutkar A."/>
            <person name="Blanco E."/>
            <person name="Bosak S.A."/>
            <person name="Bradley R.K."/>
            <person name="Brand A.D."/>
            <person name="Brent M.R."/>
            <person name="Brooks A.N."/>
            <person name="Brown R.H."/>
            <person name="Butlin R.K."/>
            <person name="Caggese C."/>
            <person name="Calvi B.R."/>
            <person name="Bernardo de Carvalho A."/>
            <person name="Caspi A."/>
            <person name="Castrezana S."/>
            <person name="Celniker S.E."/>
            <person name="Chang J.L."/>
            <person name="Chapple C."/>
            <person name="Chatterji S."/>
            <person name="Chinwalla A."/>
            <person name="Civetta A."/>
            <person name="Clifton S.W."/>
            <person name="Comeron J.M."/>
            <person name="Costello J.C."/>
            <person name="Coyne J.A."/>
            <person name="Daub J."/>
            <person name="David R.G."/>
            <person name="Delcher A.L."/>
            <person name="Delehaunty K."/>
            <person name="Do C.B."/>
            <person name="Ebling H."/>
            <person name="Edwards K."/>
            <person name="Eickbush T."/>
            <person name="Evans J.D."/>
            <person name="Filipski A."/>
            <person name="Findeiss S."/>
            <person name="Freyhult E."/>
            <person name="Fulton L."/>
            <person name="Fulton R."/>
            <person name="Garcia A.C."/>
            <person name="Gardiner A."/>
            <person name="Garfield D.A."/>
            <person name="Garvin B.E."/>
            <person name="Gibson G."/>
            <person name="Gilbert D."/>
            <person name="Gnerre S."/>
            <person name="Godfrey J."/>
            <person name="Good R."/>
            <person name="Gotea V."/>
            <person name="Gravely B."/>
            <person name="Greenberg A.J."/>
            <person name="Griffiths-Jones S."/>
            <person name="Gross S."/>
            <person name="Guigo R."/>
            <person name="Gustafson E.A."/>
            <person name="Haerty W."/>
            <person name="Hahn M.W."/>
            <person name="Halligan D.L."/>
            <person name="Halpern A.L."/>
            <person name="Halter G.M."/>
            <person name="Han M.V."/>
            <person name="Heger A."/>
            <person name="Hillier L."/>
            <person name="Hinrichs A.S."/>
            <person name="Holmes I."/>
            <person name="Hoskins R.A."/>
            <person name="Hubisz M.J."/>
            <person name="Hultmark D."/>
            <person name="Huntley M.A."/>
            <person name="Jaffe D.B."/>
            <person name="Jagadeeshan S."/>
            <person name="Jeck W.R."/>
            <person name="Johnson J."/>
            <person name="Jones C.D."/>
            <person name="Jordan W.C."/>
            <person name="Karpen G.H."/>
            <person name="Kataoka E."/>
            <person name="Keightley P.D."/>
            <person name="Kheradpour P."/>
            <person name="Kirkness E.F."/>
            <person name="Koerich L.B."/>
            <person name="Kristiansen K."/>
            <person name="Kudrna D."/>
            <person name="Kulathinal R.J."/>
            <person name="Kumar S."/>
            <person name="Kwok R."/>
            <person name="Lander E."/>
            <person name="Langley C.H."/>
            <person name="Lapoint R."/>
            <person name="Lazzaro B.P."/>
            <person name="Lee S.J."/>
            <person name="Levesque L."/>
            <person name="Li R."/>
            <person name="Lin C.F."/>
            <person name="Lin M.F."/>
            <person name="Lindblad-Toh K."/>
            <person name="Llopart A."/>
            <person name="Long M."/>
            <person name="Low L."/>
            <person name="Lozovsky E."/>
            <person name="Lu J."/>
            <person name="Luo M."/>
            <person name="Machado C.A."/>
            <person name="Makalowski W."/>
            <person name="Marzo M."/>
            <person name="Matsuda M."/>
            <person name="Matzkin L."/>
            <person name="McAllister B."/>
            <person name="McBride C.S."/>
            <person name="McKernan B."/>
            <person name="McKernan K."/>
            <person name="Mendez-Lago M."/>
            <person name="Minx P."/>
            <person name="Mollenhauer M.U."/>
            <person name="Montooth K."/>
            <person name="Mount S.M."/>
            <person name="Mu X."/>
            <person name="Myers E."/>
            <person name="Negre B."/>
            <person name="Newfeld S."/>
            <person name="Nielsen R."/>
            <person name="Noor M.A."/>
            <person name="O'Grady P."/>
            <person name="Pachter L."/>
            <person name="Papaceit M."/>
            <person name="Parisi M.J."/>
            <person name="Parisi M."/>
            <person name="Parts L."/>
            <person name="Pedersen J.S."/>
            <person name="Pesole G."/>
            <person name="Phillippy A.M."/>
            <person name="Ponting C.P."/>
            <person name="Pop M."/>
            <person name="Porcelli D."/>
            <person name="Powell J.R."/>
            <person name="Prohaska S."/>
            <person name="Pruitt K."/>
            <person name="Puig M."/>
            <person name="Quesneville H."/>
            <person name="Ram K.R."/>
            <person name="Rand D."/>
            <person name="Rasmussen M.D."/>
            <person name="Reed L.K."/>
            <person name="Reenan R."/>
            <person name="Reily A."/>
            <person name="Remington K.A."/>
            <person name="Rieger T.T."/>
            <person name="Ritchie M.G."/>
            <person name="Robin C."/>
            <person name="Rogers Y.H."/>
            <person name="Rohde C."/>
            <person name="Rozas J."/>
            <person name="Rubenfield M.J."/>
            <person name="Ruiz A."/>
            <person name="Russo S."/>
            <person name="Salzberg S.L."/>
            <person name="Sanchez-Gracia A."/>
            <person name="Saranga D.J."/>
            <person name="Sato H."/>
            <person name="Schaeffer S.W."/>
            <person name="Schatz M.C."/>
            <person name="Schlenke T."/>
            <person name="Schwartz R."/>
            <person name="Segarra C."/>
            <person name="Singh R.S."/>
            <person name="Sirot L."/>
            <person name="Sirota M."/>
            <person name="Sisneros N.B."/>
            <person name="Smith C.D."/>
            <person name="Smith T.F."/>
            <person name="Spieth J."/>
            <person name="Stage D.E."/>
            <person name="Stark A."/>
            <person name="Stephan W."/>
            <person name="Strausberg R.L."/>
            <person name="Strempel S."/>
            <person name="Sturgill D."/>
            <person name="Sutton G."/>
            <person name="Sutton G.G."/>
            <person name="Tao W."/>
            <person name="Teichmann S."/>
            <person name="Tobari Y.N."/>
            <person name="Tomimura Y."/>
            <person name="Tsolas J.M."/>
            <person name="Valente V.L."/>
            <person name="Venter E."/>
            <person name="Venter J.C."/>
            <person name="Vicario S."/>
            <person name="Vieira F.G."/>
            <person name="Vilella A.J."/>
            <person name="Villasante A."/>
            <person name="Walenz B."/>
            <person name="Wang J."/>
            <person name="Wasserman M."/>
            <person name="Watts T."/>
            <person name="Wilson D."/>
            <person name="Wilson R.K."/>
            <person name="Wing R.A."/>
            <person name="Wolfner M.F."/>
            <person name="Wong A."/>
            <person name="Wong G.K."/>
            <person name="Wu C.I."/>
            <person name="Wu G."/>
            <person name="Yamamoto D."/>
            <person name="Yang H.P."/>
            <person name="Yang S.P."/>
            <person name="Yorke J.A."/>
            <person name="Yoshida K."/>
            <person name="Zdobnov E."/>
            <person name="Zhang P."/>
            <person name="Zhang Y."/>
            <person name="Zimin A.V."/>
            <person name="Baldwin J."/>
            <person name="Abdouelleil A."/>
            <person name="Abdulkadir J."/>
            <person name="Abebe A."/>
            <person name="Abera B."/>
            <person name="Abreu J."/>
            <person name="Acer S.C."/>
            <person name="Aftuck L."/>
            <person name="Alexander A."/>
            <person name="An P."/>
            <person name="Anderson E."/>
            <person name="Anderson S."/>
            <person name="Arachi H."/>
            <person name="Azer M."/>
            <person name="Bachantsang P."/>
            <person name="Barry A."/>
            <person name="Bayul T."/>
            <person name="Berlin A."/>
            <person name="Bessette D."/>
            <person name="Bloom T."/>
            <person name="Blye J."/>
            <person name="Boguslavskiy L."/>
            <person name="Bonnet C."/>
            <person name="Boukhgalter B."/>
            <person name="Bourzgui I."/>
            <person name="Brown A."/>
            <person name="Cahill P."/>
            <person name="Channer S."/>
            <person name="Cheshatsang Y."/>
            <person name="Chuda L."/>
            <person name="Citroen M."/>
            <person name="Collymore A."/>
            <person name="Cooke P."/>
            <person name="Costello M."/>
            <person name="D'Aco K."/>
            <person name="Daza R."/>
            <person name="De Haan G."/>
            <person name="DeGray S."/>
            <person name="DeMaso C."/>
            <person name="Dhargay N."/>
            <person name="Dooley K."/>
            <person name="Dooley E."/>
            <person name="Doricent M."/>
            <person name="Dorje P."/>
            <person name="Dorjee K."/>
            <person name="Dupes A."/>
            <person name="Elong R."/>
            <person name="Falk J."/>
            <person name="Farina A."/>
            <person name="Faro S."/>
            <person name="Ferguson D."/>
            <person name="Fisher S."/>
            <person name="Foley C.D."/>
            <person name="Franke A."/>
            <person name="Friedrich D."/>
            <person name="Gadbois L."/>
            <person name="Gearin G."/>
            <person name="Gearin C.R."/>
            <person name="Giannoukos G."/>
            <person name="Goode T."/>
            <person name="Graham J."/>
            <person name="Grandbois E."/>
            <person name="Grewal S."/>
            <person name="Gyaltsen K."/>
            <person name="Hafez N."/>
            <person name="Hagos B."/>
            <person name="Hall J."/>
            <person name="Henson C."/>
            <person name="Hollinger A."/>
            <person name="Honan T."/>
            <person name="Huard M.D."/>
            <person name="Hughes L."/>
            <person name="Hurhula B."/>
            <person name="Husby M.E."/>
            <person name="Kamat A."/>
            <person name="Kanga B."/>
            <person name="Kashin S."/>
            <person name="Khazanovich D."/>
            <person name="Kisner P."/>
            <person name="Lance K."/>
            <person name="Lara M."/>
            <person name="Lee W."/>
            <person name="Lennon N."/>
            <person name="Letendre F."/>
            <person name="LeVine R."/>
            <person name="Lipovsky A."/>
            <person name="Liu X."/>
            <person name="Liu J."/>
            <person name="Liu S."/>
            <person name="Lokyitsang T."/>
            <person name="Lokyitsang Y."/>
            <person name="Lubonja R."/>
            <person name="Lui A."/>
            <person name="MacDonald P."/>
            <person name="Magnisalis V."/>
            <person name="Maru K."/>
            <person name="Matthews C."/>
            <person name="McCusker W."/>
            <person name="McDonough S."/>
            <person name="Mehta T."/>
            <person name="Meldrim J."/>
            <person name="Meneus L."/>
            <person name="Mihai O."/>
            <person name="Mihalev A."/>
            <person name="Mihova T."/>
            <person name="Mittelman R."/>
            <person name="Mlenga V."/>
            <person name="Montmayeur A."/>
            <person name="Mulrain L."/>
            <person name="Navidi A."/>
            <person name="Naylor J."/>
            <person name="Negash T."/>
            <person name="Nguyen T."/>
            <person name="Nguyen N."/>
            <person name="Nicol R."/>
            <person name="Norbu C."/>
            <person name="Norbu N."/>
            <person name="Novod N."/>
            <person name="O'Neill B."/>
            <person name="Osman S."/>
            <person name="Markiewicz E."/>
            <person name="Oyono O.L."/>
            <person name="Patti C."/>
            <person name="Phunkhang P."/>
            <person name="Pierre F."/>
            <person name="Priest M."/>
            <person name="Raghuraman S."/>
            <person name="Rege F."/>
            <person name="Reyes R."/>
            <person name="Rise C."/>
            <person name="Rogov P."/>
            <person name="Ross K."/>
            <person name="Ryan E."/>
            <person name="Settipalli S."/>
            <person name="Shea T."/>
            <person name="Sherpa N."/>
            <person name="Shi L."/>
            <person name="Shih D."/>
            <person name="Sparrow T."/>
            <person name="Spaulding J."/>
            <person name="Stalker J."/>
            <person name="Stange-Thomann N."/>
            <person name="Stavropoulos S."/>
            <person name="Stone C."/>
            <person name="Strader C."/>
            <person name="Tesfaye S."/>
            <person name="Thomson T."/>
            <person name="Thoulutsang Y."/>
            <person name="Thoulutsang D."/>
            <person name="Topham K."/>
            <person name="Topping I."/>
            <person name="Tsamla T."/>
            <person name="Vassiliev H."/>
            <person name="Vo A."/>
            <person name="Wangchuk T."/>
            <person name="Wangdi T."/>
            <person name="Weiand M."/>
            <person name="Wilkinson J."/>
            <person name="Wilson A."/>
            <person name="Yadav S."/>
            <person name="Young G."/>
            <person name="Yu Q."/>
            <person name="Zembek L."/>
            <person name="Zhong D."/>
            <person name="Zimmer A."/>
            <person name="Zwirko Z."/>
            <person name="Jaffe D.B."/>
            <person name="Alvarez P."/>
            <person name="Brockman W."/>
            <person name="Butler J."/>
            <person name="Chin C."/>
            <person name="Gnerre S."/>
            <person name="Grabherr M."/>
            <person name="Kleber M."/>
            <person name="Mauceli E."/>
            <person name="MacCallum I."/>
        </authorList>
    </citation>
    <scope>NUCLEOTIDE SEQUENCE [LARGE SCALE GENOMIC DNA]</scope>
    <source>
        <strain evidence="2">Tai18E2 / Tucson 14021-0261.01</strain>
    </source>
</reference>
<accession>A0A0R1DVT8</accession>
<dbReference type="EMBL" id="CM000159">
    <property type="protein sequence ID" value="KRK01248.1"/>
    <property type="molecule type" value="Genomic_DNA"/>
</dbReference>
<dbReference type="Proteomes" id="UP000002282">
    <property type="component" value="Chromosome 3L"/>
</dbReference>
<proteinExistence type="predicted"/>
<reference evidence="1 2" key="2">
    <citation type="journal article" date="2007" name="PLoS Biol.">
        <title>Principles of genome evolution in the Drosophila melanogaster species group.</title>
        <authorList>
            <person name="Ranz J.M."/>
            <person name="Maurin D."/>
            <person name="Chan Y.S."/>
            <person name="von Grotthuss M."/>
            <person name="Hillier L.W."/>
            <person name="Roote J."/>
            <person name="Ashburner M."/>
            <person name="Bergman C.M."/>
        </authorList>
    </citation>
    <scope>NUCLEOTIDE SEQUENCE [LARGE SCALE GENOMIC DNA]</scope>
    <source>
        <strain evidence="2">Tai18E2 / Tucson 14021-0261.01</strain>
    </source>
</reference>
<evidence type="ECO:0000313" key="2">
    <source>
        <dbReference type="Proteomes" id="UP000002282"/>
    </source>
</evidence>
<gene>
    <name evidence="1" type="primary">Dyak\GE28581</name>
    <name evidence="1" type="synonym">GE28581</name>
    <name evidence="1" type="ORF">Dyak_GE28581</name>
</gene>
<name>A0A0R1DVT8_DROYA</name>
<keyword evidence="2" id="KW-1185">Reference proteome</keyword>
<evidence type="ECO:0000313" key="1">
    <source>
        <dbReference type="EMBL" id="KRK01248.1"/>
    </source>
</evidence>
<sequence length="64" mass="7301">MSFNTPNESSVEAAVPESYLRVDVDMKFMHLLPARKVFMYALINICPHFHSVSVQIANKFMLAI</sequence>
<protein>
    <submittedName>
        <fullName evidence="1">Uncharacterized protein</fullName>
    </submittedName>
</protein>